<evidence type="ECO:0000256" key="6">
    <source>
        <dbReference type="PIRSR" id="PIRSR001434-2"/>
    </source>
</evidence>
<gene>
    <name evidence="8" type="ORF">ZMTM_00120</name>
</gene>
<dbReference type="InterPro" id="IPR015424">
    <property type="entry name" value="PyrdxlP-dep_Trfase"/>
</dbReference>
<dbReference type="EMBL" id="AP024110">
    <property type="protein sequence ID" value="BCM23753.1"/>
    <property type="molecule type" value="Genomic_DNA"/>
</dbReference>
<dbReference type="InterPro" id="IPR006233">
    <property type="entry name" value="Cys_b_lyase_bac"/>
</dbReference>
<dbReference type="AlphaFoldDB" id="A0A8D5G074"/>
<evidence type="ECO:0000313" key="8">
    <source>
        <dbReference type="EMBL" id="BCM23753.1"/>
    </source>
</evidence>
<evidence type="ECO:0000256" key="5">
    <source>
        <dbReference type="ARBA" id="ARBA00047517"/>
    </source>
</evidence>
<keyword evidence="9" id="KW-1185">Reference proteome</keyword>
<dbReference type="GO" id="GO:0019346">
    <property type="term" value="P:transsulfuration"/>
    <property type="evidence" value="ECO:0007669"/>
    <property type="project" value="InterPro"/>
</dbReference>
<evidence type="ECO:0000256" key="4">
    <source>
        <dbReference type="ARBA" id="ARBA00023239"/>
    </source>
</evidence>
<dbReference type="Proteomes" id="UP000826722">
    <property type="component" value="Chromosome"/>
</dbReference>
<organism evidence="8 9">
    <name type="scientific">Methyloradius palustris</name>
    <dbReference type="NCBI Taxonomy" id="2778876"/>
    <lineage>
        <taxon>Bacteria</taxon>
        <taxon>Pseudomonadati</taxon>
        <taxon>Pseudomonadota</taxon>
        <taxon>Betaproteobacteria</taxon>
        <taxon>Nitrosomonadales</taxon>
        <taxon>Methylophilaceae</taxon>
        <taxon>Methyloradius</taxon>
    </lineage>
</organism>
<dbReference type="Pfam" id="PF01053">
    <property type="entry name" value="Cys_Met_Meta_PP"/>
    <property type="match status" value="1"/>
</dbReference>
<name>A0A8D5G074_9PROT</name>
<evidence type="ECO:0000256" key="1">
    <source>
        <dbReference type="ARBA" id="ARBA00001933"/>
    </source>
</evidence>
<dbReference type="Gene3D" id="3.90.1150.10">
    <property type="entry name" value="Aspartate Aminotransferase, domain 1"/>
    <property type="match status" value="1"/>
</dbReference>
<evidence type="ECO:0000256" key="7">
    <source>
        <dbReference type="RuleBase" id="RU362118"/>
    </source>
</evidence>
<comment type="similarity">
    <text evidence="2 7">Belongs to the trans-sulfuration enzymes family.</text>
</comment>
<dbReference type="GO" id="GO:0019450">
    <property type="term" value="P:L-cysteine catabolic process to pyruvate"/>
    <property type="evidence" value="ECO:0007669"/>
    <property type="project" value="TreeGrafter"/>
</dbReference>
<dbReference type="PIRSF" id="PIRSF001434">
    <property type="entry name" value="CGS"/>
    <property type="match status" value="1"/>
</dbReference>
<dbReference type="InterPro" id="IPR015421">
    <property type="entry name" value="PyrdxlP-dep_Trfase_major"/>
</dbReference>
<proteinExistence type="inferred from homology"/>
<evidence type="ECO:0000313" key="9">
    <source>
        <dbReference type="Proteomes" id="UP000826722"/>
    </source>
</evidence>
<dbReference type="GO" id="GO:0030170">
    <property type="term" value="F:pyridoxal phosphate binding"/>
    <property type="evidence" value="ECO:0007669"/>
    <property type="project" value="InterPro"/>
</dbReference>
<evidence type="ECO:0000256" key="2">
    <source>
        <dbReference type="ARBA" id="ARBA00009077"/>
    </source>
</evidence>
<dbReference type="PANTHER" id="PTHR43500">
    <property type="entry name" value="CYSTATHIONINE BETA-LYASE-RELATED"/>
    <property type="match status" value="1"/>
</dbReference>
<keyword evidence="3 6" id="KW-0663">Pyridoxal phosphate</keyword>
<dbReference type="KEGG" id="mpau:ZMTM_00120"/>
<feature type="modified residue" description="N6-(pyridoxal phosphate)lysine" evidence="6">
    <location>
        <position position="206"/>
    </location>
</feature>
<dbReference type="Gene3D" id="3.40.640.10">
    <property type="entry name" value="Type I PLP-dependent aspartate aminotransferase-like (Major domain)"/>
    <property type="match status" value="1"/>
</dbReference>
<accession>A0A8D5G074</accession>
<dbReference type="InterPro" id="IPR000277">
    <property type="entry name" value="Cys/Met-Metab_PyrdxlP-dep_enz"/>
</dbReference>
<dbReference type="InterPro" id="IPR015422">
    <property type="entry name" value="PyrdxlP-dep_Trfase_small"/>
</dbReference>
<dbReference type="FunFam" id="3.40.640.10:FF:000046">
    <property type="entry name" value="Cystathionine gamma-lyase"/>
    <property type="match status" value="1"/>
</dbReference>
<comment type="cofactor">
    <cofactor evidence="1 7">
        <name>pyridoxal 5'-phosphate</name>
        <dbReference type="ChEBI" id="CHEBI:597326"/>
    </cofactor>
</comment>
<sequence>MSRKLSRWTQLVQPDFSQKTSLKSLTTPVERASTVVFDTVEKLRKRDWLDKNQYTYGLLGTPTTRKLEEQLAMIDGVPHAMLLPSGLSAISTTLLALLKSGDRVLMPSNSYEPGLTFLRSLQSQFHVELDFYDPAHPENLVIKENTKLLWIETPGSVTMEVADLPALAKIAHAHGVLVAIDATWAAGIALPAFELGADIVIQALTKYQSGGSDVMMGSITVESDSIYQQLREMQIKLGLGVSPEDCHLILRSLPHYPLRYRVQDQSARTIAAKLQQQPLIEAVLHPALPGAPGHNIWARDFSAAASLFSIVFKPEITQVQIDRFVESLQLFHLGFSWGGAVSLAIPYLRNQMHAGYAYEGCLVRFYIGLEDTQDLITDLEQAFQTLDN</sequence>
<dbReference type="PANTHER" id="PTHR43500:SF1">
    <property type="entry name" value="CYSTATHIONINE BETA-LYASE-RELATED"/>
    <property type="match status" value="1"/>
</dbReference>
<protein>
    <submittedName>
        <fullName evidence="8">Cystathionine beta-lyase</fullName>
    </submittedName>
</protein>
<dbReference type="RefSeq" id="WP_221764337.1">
    <property type="nucleotide sequence ID" value="NZ_AP024110.1"/>
</dbReference>
<reference evidence="8" key="1">
    <citation type="journal article" date="2021" name="Arch. Microbiol.">
        <title>Methyloradius palustris gen. nov., sp. nov., a methanol-oxidizing bacterium isolated from snow.</title>
        <authorList>
            <person name="Miyadera T."/>
            <person name="Kojima H."/>
            <person name="Fukui M."/>
        </authorList>
    </citation>
    <scope>NUCLEOTIDE SEQUENCE</scope>
    <source>
        <strain evidence="8">Zm11</strain>
    </source>
</reference>
<evidence type="ECO:0000256" key="3">
    <source>
        <dbReference type="ARBA" id="ARBA00022898"/>
    </source>
</evidence>
<comment type="catalytic activity">
    <reaction evidence="5">
        <text>L,L-cystathionine + H2O = L-homocysteine + pyruvate + NH4(+)</text>
        <dbReference type="Rhea" id="RHEA:13965"/>
        <dbReference type="ChEBI" id="CHEBI:15361"/>
        <dbReference type="ChEBI" id="CHEBI:15377"/>
        <dbReference type="ChEBI" id="CHEBI:28938"/>
        <dbReference type="ChEBI" id="CHEBI:58161"/>
        <dbReference type="ChEBI" id="CHEBI:58199"/>
    </reaction>
</comment>
<keyword evidence="4" id="KW-0456">Lyase</keyword>
<dbReference type="GO" id="GO:0047804">
    <property type="term" value="F:cysteine-S-conjugate beta-lyase activity"/>
    <property type="evidence" value="ECO:0007669"/>
    <property type="project" value="InterPro"/>
</dbReference>
<dbReference type="SUPFAM" id="SSF53383">
    <property type="entry name" value="PLP-dependent transferases"/>
    <property type="match status" value="1"/>
</dbReference>